<organism evidence="2 3">
    <name type="scientific">Batillaria attramentaria</name>
    <dbReference type="NCBI Taxonomy" id="370345"/>
    <lineage>
        <taxon>Eukaryota</taxon>
        <taxon>Metazoa</taxon>
        <taxon>Spiralia</taxon>
        <taxon>Lophotrochozoa</taxon>
        <taxon>Mollusca</taxon>
        <taxon>Gastropoda</taxon>
        <taxon>Caenogastropoda</taxon>
        <taxon>Sorbeoconcha</taxon>
        <taxon>Cerithioidea</taxon>
        <taxon>Batillariidae</taxon>
        <taxon>Batillaria</taxon>
    </lineage>
</organism>
<proteinExistence type="predicted"/>
<feature type="non-terminal residue" evidence="2">
    <location>
        <position position="1"/>
    </location>
</feature>
<feature type="non-terminal residue" evidence="2">
    <location>
        <position position="52"/>
    </location>
</feature>
<protein>
    <submittedName>
        <fullName evidence="2">Uncharacterized protein</fullName>
    </submittedName>
</protein>
<feature type="region of interest" description="Disordered" evidence="1">
    <location>
        <begin position="1"/>
        <end position="23"/>
    </location>
</feature>
<keyword evidence="3" id="KW-1185">Reference proteome</keyword>
<comment type="caution">
    <text evidence="2">The sequence shown here is derived from an EMBL/GenBank/DDBJ whole genome shotgun (WGS) entry which is preliminary data.</text>
</comment>
<dbReference type="AlphaFoldDB" id="A0ABD0L0V7"/>
<gene>
    <name evidence="2" type="ORF">BaRGS_00016004</name>
</gene>
<evidence type="ECO:0000313" key="2">
    <source>
        <dbReference type="EMBL" id="KAK7492699.1"/>
    </source>
</evidence>
<dbReference type="Proteomes" id="UP001519460">
    <property type="component" value="Unassembled WGS sequence"/>
</dbReference>
<dbReference type="EMBL" id="JACVVK020000100">
    <property type="protein sequence ID" value="KAK7492699.1"/>
    <property type="molecule type" value="Genomic_DNA"/>
</dbReference>
<accession>A0ABD0L0V7</accession>
<name>A0ABD0L0V7_9CAEN</name>
<reference evidence="2 3" key="1">
    <citation type="journal article" date="2023" name="Sci. Data">
        <title>Genome assembly of the Korean intertidal mud-creeper Batillaria attramentaria.</title>
        <authorList>
            <person name="Patra A.K."/>
            <person name="Ho P.T."/>
            <person name="Jun S."/>
            <person name="Lee S.J."/>
            <person name="Kim Y."/>
            <person name="Won Y.J."/>
        </authorList>
    </citation>
    <scope>NUCLEOTIDE SEQUENCE [LARGE SCALE GENOMIC DNA]</scope>
    <source>
        <strain evidence="2">Wonlab-2016</strain>
    </source>
</reference>
<evidence type="ECO:0000313" key="3">
    <source>
        <dbReference type="Proteomes" id="UP001519460"/>
    </source>
</evidence>
<evidence type="ECO:0000256" key="1">
    <source>
        <dbReference type="SAM" id="MobiDB-lite"/>
    </source>
</evidence>
<sequence>CRPVKTRRMQTPDDPNGPVKDPLSCTPGSYARCRIGQMSRINRCPYKGAPTP</sequence>